<dbReference type="GO" id="GO:0008270">
    <property type="term" value="F:zinc ion binding"/>
    <property type="evidence" value="ECO:0007669"/>
    <property type="project" value="InterPro"/>
</dbReference>
<accession>A0A6I9RVN4</accession>
<dbReference type="InterPro" id="IPR032867">
    <property type="entry name" value="DYW_dom"/>
</dbReference>
<dbReference type="PANTHER" id="PTHR47926">
    <property type="entry name" value="PENTATRICOPEPTIDE REPEAT-CONTAINING PROTEIN"/>
    <property type="match status" value="1"/>
</dbReference>
<dbReference type="GO" id="GO:0003723">
    <property type="term" value="F:RNA binding"/>
    <property type="evidence" value="ECO:0007669"/>
    <property type="project" value="InterPro"/>
</dbReference>
<feature type="domain" description="DYW" evidence="4">
    <location>
        <begin position="598"/>
        <end position="690"/>
    </location>
</feature>
<comment type="similarity">
    <text evidence="1">Belongs to the PPR family. PCMP-H subfamily.</text>
</comment>
<evidence type="ECO:0000259" key="4">
    <source>
        <dbReference type="Pfam" id="PF14432"/>
    </source>
</evidence>
<dbReference type="PANTHER" id="PTHR47926:SF373">
    <property type="entry name" value="TETRATRICOPEPTIDE-LIKE HELICAL DOMAIN SUPERFAMILY, DYW DOMAIN-CONTAINING PROTEIN"/>
    <property type="match status" value="1"/>
</dbReference>
<dbReference type="NCBIfam" id="TIGR00756">
    <property type="entry name" value="PPR"/>
    <property type="match status" value="5"/>
</dbReference>
<dbReference type="InterPro" id="IPR002885">
    <property type="entry name" value="PPR_rpt"/>
</dbReference>
<dbReference type="FunFam" id="1.25.40.10:FF:002148">
    <property type="entry name" value="Pentatricopeptide repeat-containing protein At2g29760, chloroplastic"/>
    <property type="match status" value="1"/>
</dbReference>
<organism evidence="5 6">
    <name type="scientific">Elaeis guineensis var. tenera</name>
    <name type="common">Oil palm</name>
    <dbReference type="NCBI Taxonomy" id="51953"/>
    <lineage>
        <taxon>Eukaryota</taxon>
        <taxon>Viridiplantae</taxon>
        <taxon>Streptophyta</taxon>
        <taxon>Embryophyta</taxon>
        <taxon>Tracheophyta</taxon>
        <taxon>Spermatophyta</taxon>
        <taxon>Magnoliopsida</taxon>
        <taxon>Liliopsida</taxon>
        <taxon>Arecaceae</taxon>
        <taxon>Arecoideae</taxon>
        <taxon>Cocoseae</taxon>
        <taxon>Elaeidinae</taxon>
        <taxon>Elaeis</taxon>
    </lineage>
</organism>
<dbReference type="Pfam" id="PF13041">
    <property type="entry name" value="PPR_2"/>
    <property type="match status" value="3"/>
</dbReference>
<dbReference type="RefSeq" id="XP_010933339.1">
    <property type="nucleotide sequence ID" value="XM_010935037.3"/>
</dbReference>
<dbReference type="PROSITE" id="PS51375">
    <property type="entry name" value="PPR"/>
    <property type="match status" value="4"/>
</dbReference>
<feature type="repeat" description="PPR" evidence="3">
    <location>
        <begin position="213"/>
        <end position="247"/>
    </location>
</feature>
<feature type="repeat" description="PPR" evidence="3">
    <location>
        <begin position="383"/>
        <end position="417"/>
    </location>
</feature>
<dbReference type="FunFam" id="1.25.40.10:FF:000344">
    <property type="entry name" value="Pentatricopeptide repeat-containing protein"/>
    <property type="match status" value="1"/>
</dbReference>
<dbReference type="Proteomes" id="UP000504607">
    <property type="component" value="Chromosome 11"/>
</dbReference>
<dbReference type="Pfam" id="PF20430">
    <property type="entry name" value="Eplus_motif"/>
    <property type="match status" value="1"/>
</dbReference>
<feature type="repeat" description="PPR" evidence="3">
    <location>
        <begin position="182"/>
        <end position="212"/>
    </location>
</feature>
<dbReference type="Pfam" id="PF20431">
    <property type="entry name" value="E_motif"/>
    <property type="match status" value="1"/>
</dbReference>
<dbReference type="KEGG" id="egu:105053762"/>
<dbReference type="Pfam" id="PF01535">
    <property type="entry name" value="PPR"/>
    <property type="match status" value="2"/>
</dbReference>
<dbReference type="InterPro" id="IPR046849">
    <property type="entry name" value="E2_motif"/>
</dbReference>
<name>A0A6I9RVN4_ELAGV</name>
<protein>
    <submittedName>
        <fullName evidence="6">Pentatricopeptide repeat-containing protein At3g49142</fullName>
    </submittedName>
</protein>
<dbReference type="InterPro" id="IPR046960">
    <property type="entry name" value="PPR_At4g14850-like_plant"/>
</dbReference>
<dbReference type="GO" id="GO:0009451">
    <property type="term" value="P:RNA modification"/>
    <property type="evidence" value="ECO:0007669"/>
    <property type="project" value="InterPro"/>
</dbReference>
<dbReference type="FunCoup" id="A0A6I9RVN4">
    <property type="interactions" value="4"/>
</dbReference>
<dbReference type="InterPro" id="IPR011990">
    <property type="entry name" value="TPR-like_helical_dom_sf"/>
</dbReference>
<dbReference type="OrthoDB" id="185373at2759"/>
<dbReference type="AlphaFoldDB" id="A0A6I9RVN4"/>
<feature type="repeat" description="PPR" evidence="3">
    <location>
        <begin position="282"/>
        <end position="316"/>
    </location>
</feature>
<evidence type="ECO:0000256" key="1">
    <source>
        <dbReference type="ARBA" id="ARBA00006643"/>
    </source>
</evidence>
<keyword evidence="2" id="KW-0677">Repeat</keyword>
<dbReference type="SUPFAM" id="SSF48452">
    <property type="entry name" value="TPR-like"/>
    <property type="match status" value="1"/>
</dbReference>
<evidence type="ECO:0000313" key="5">
    <source>
        <dbReference type="Proteomes" id="UP000504607"/>
    </source>
</evidence>
<dbReference type="GeneID" id="105053762"/>
<proteinExistence type="inferred from homology"/>
<dbReference type="Gene3D" id="1.25.40.10">
    <property type="entry name" value="Tetratricopeptide repeat domain"/>
    <property type="match status" value="5"/>
</dbReference>
<reference evidence="6" key="1">
    <citation type="submission" date="2025-08" db="UniProtKB">
        <authorList>
            <consortium name="RefSeq"/>
        </authorList>
    </citation>
    <scope>IDENTIFICATION</scope>
</reference>
<gene>
    <name evidence="6" type="primary">LOC105053762</name>
</gene>
<keyword evidence="5" id="KW-1185">Reference proteome</keyword>
<dbReference type="InParanoid" id="A0A6I9RVN4"/>
<evidence type="ECO:0000313" key="6">
    <source>
        <dbReference type="RefSeq" id="XP_010933339.1"/>
    </source>
</evidence>
<evidence type="ECO:0000256" key="3">
    <source>
        <dbReference type="PROSITE-ProRule" id="PRU00708"/>
    </source>
</evidence>
<sequence>MRTTLNPLTPLRIIIKARHPFPIPISSPNFLLRSSSNFRPELTDDDAALVRVLDECQSPHSLPALRDLHSRLLDRGVASHPSVQIKLMRAYAACGDPARARRVFDGASANATIFFNVMIRSYVTHGLHREALLLFSQMVRLHRAKPDHYTFPCALKACSDSENLQGGLQIHGAVAKIGLDANLFVGNTLITLYSKCGRSDDAFRLFGEMSHRDVVSWNAMIAGYAQNGQFERAIEACKEMVAVGRPRPDAGTMASILPALSNSERTNVEFARKMFDEMPRKGLVSWNAMIAIYANNSMAAEAVELFLLMEKEGVEPDAVTFASVLPSCGEVSALSVGIRIHEFIKRKRMCPNLVLENSLVDMYANCGCLKTSREVFDGMKGRDVVSWTSIIAAYGMHGNGREAISFFEQMQESGLKPDHIAFVSVLAACSHAGLLDEGRYYFKRMQDQYQMIPRLEHFACMVDLLGRSGCIEEAYAFIRQMPMEPNERVWGALLGACRLHSNMSVGLVAADNLLRLVPDQAGYYVLLSNIYARAGKWEDVMSVRSIMVSKGIKKMPGCSNVELRNRVHTFHVGDRSHPQSKEMYAKLDVLMGRMKELGYVAETEAALHDVEEEDKEGHLSMHSEKLAIAFALINTGPEIPIRIKMNLRMCGDCHHAAKFISSITGREIILRDTNRFHHFEHGICSCGDYW</sequence>
<dbReference type="Pfam" id="PF14432">
    <property type="entry name" value="DYW_deaminase"/>
    <property type="match status" value="1"/>
</dbReference>
<evidence type="ECO:0000256" key="2">
    <source>
        <dbReference type="ARBA" id="ARBA00022737"/>
    </source>
</evidence>
<dbReference type="InterPro" id="IPR046848">
    <property type="entry name" value="E_motif"/>
</dbReference>